<dbReference type="AlphaFoldDB" id="A0A5C3MBV9"/>
<keyword evidence="2" id="KW-1185">Reference proteome</keyword>
<organism evidence="1 2">
    <name type="scientific">Crucibulum laeve</name>
    <dbReference type="NCBI Taxonomy" id="68775"/>
    <lineage>
        <taxon>Eukaryota</taxon>
        <taxon>Fungi</taxon>
        <taxon>Dikarya</taxon>
        <taxon>Basidiomycota</taxon>
        <taxon>Agaricomycotina</taxon>
        <taxon>Agaricomycetes</taxon>
        <taxon>Agaricomycetidae</taxon>
        <taxon>Agaricales</taxon>
        <taxon>Agaricineae</taxon>
        <taxon>Nidulariaceae</taxon>
        <taxon>Crucibulum</taxon>
    </lineage>
</organism>
<proteinExistence type="predicted"/>
<dbReference type="EMBL" id="ML213592">
    <property type="protein sequence ID" value="TFK42894.1"/>
    <property type="molecule type" value="Genomic_DNA"/>
</dbReference>
<evidence type="ECO:0000313" key="1">
    <source>
        <dbReference type="EMBL" id="TFK42894.1"/>
    </source>
</evidence>
<reference evidence="1 2" key="1">
    <citation type="journal article" date="2019" name="Nat. Ecol. Evol.">
        <title>Megaphylogeny resolves global patterns of mushroom evolution.</title>
        <authorList>
            <person name="Varga T."/>
            <person name="Krizsan K."/>
            <person name="Foldi C."/>
            <person name="Dima B."/>
            <person name="Sanchez-Garcia M."/>
            <person name="Sanchez-Ramirez S."/>
            <person name="Szollosi G.J."/>
            <person name="Szarkandi J.G."/>
            <person name="Papp V."/>
            <person name="Albert L."/>
            <person name="Andreopoulos W."/>
            <person name="Angelini C."/>
            <person name="Antonin V."/>
            <person name="Barry K.W."/>
            <person name="Bougher N.L."/>
            <person name="Buchanan P."/>
            <person name="Buyck B."/>
            <person name="Bense V."/>
            <person name="Catcheside P."/>
            <person name="Chovatia M."/>
            <person name="Cooper J."/>
            <person name="Damon W."/>
            <person name="Desjardin D."/>
            <person name="Finy P."/>
            <person name="Geml J."/>
            <person name="Haridas S."/>
            <person name="Hughes K."/>
            <person name="Justo A."/>
            <person name="Karasinski D."/>
            <person name="Kautmanova I."/>
            <person name="Kiss B."/>
            <person name="Kocsube S."/>
            <person name="Kotiranta H."/>
            <person name="LaButti K.M."/>
            <person name="Lechner B.E."/>
            <person name="Liimatainen K."/>
            <person name="Lipzen A."/>
            <person name="Lukacs Z."/>
            <person name="Mihaltcheva S."/>
            <person name="Morgado L.N."/>
            <person name="Niskanen T."/>
            <person name="Noordeloos M.E."/>
            <person name="Ohm R.A."/>
            <person name="Ortiz-Santana B."/>
            <person name="Ovrebo C."/>
            <person name="Racz N."/>
            <person name="Riley R."/>
            <person name="Savchenko A."/>
            <person name="Shiryaev A."/>
            <person name="Soop K."/>
            <person name="Spirin V."/>
            <person name="Szebenyi C."/>
            <person name="Tomsovsky M."/>
            <person name="Tulloss R.E."/>
            <person name="Uehling J."/>
            <person name="Grigoriev I.V."/>
            <person name="Vagvolgyi C."/>
            <person name="Papp T."/>
            <person name="Martin F.M."/>
            <person name="Miettinen O."/>
            <person name="Hibbett D.S."/>
            <person name="Nagy L.G."/>
        </authorList>
    </citation>
    <scope>NUCLEOTIDE SEQUENCE [LARGE SCALE GENOMIC DNA]</scope>
    <source>
        <strain evidence="1 2">CBS 166.37</strain>
    </source>
</reference>
<dbReference type="STRING" id="68775.A0A5C3MBV9"/>
<gene>
    <name evidence="1" type="ORF">BDQ12DRAFT_676967</name>
</gene>
<dbReference type="Proteomes" id="UP000308652">
    <property type="component" value="Unassembled WGS sequence"/>
</dbReference>
<sequence>MRTESVEHFNILVDLEEEYAVHSRRLLVGVDNFQKASQDVFQCVGDIIQDHNRRSLCKKFPTKLFAKPLPTFVVEPESAE</sequence>
<name>A0A5C3MBV9_9AGAR</name>
<evidence type="ECO:0000313" key="2">
    <source>
        <dbReference type="Proteomes" id="UP000308652"/>
    </source>
</evidence>
<accession>A0A5C3MBV9</accession>
<dbReference type="OrthoDB" id="3270368at2759"/>
<protein>
    <submittedName>
        <fullName evidence="1">Uncharacterized protein</fullName>
    </submittedName>
</protein>